<comment type="similarity">
    <text evidence="1 9 10">Belongs to the DNA mismatch repair MutS family.</text>
</comment>
<dbReference type="SMART" id="SM00534">
    <property type="entry name" value="MUTSac"/>
    <property type="match status" value="1"/>
</dbReference>
<feature type="coiled-coil region" evidence="11">
    <location>
        <begin position="439"/>
        <end position="466"/>
    </location>
</feature>
<dbReference type="InterPro" id="IPR036678">
    <property type="entry name" value="MutS_con_dom_sf"/>
</dbReference>
<dbReference type="Pfam" id="PF01624">
    <property type="entry name" value="MutS_I"/>
    <property type="match status" value="1"/>
</dbReference>
<keyword evidence="6 9" id="KW-0238">DNA-binding</keyword>
<keyword evidence="3 9" id="KW-0547">Nucleotide-binding</keyword>
<evidence type="ECO:0000256" key="1">
    <source>
        <dbReference type="ARBA" id="ARBA00006271"/>
    </source>
</evidence>
<dbReference type="PIRSF" id="PIRSF037677">
    <property type="entry name" value="DNA_mis_repair_Msh6"/>
    <property type="match status" value="1"/>
</dbReference>
<dbReference type="Gene3D" id="6.10.140.430">
    <property type="match status" value="1"/>
</dbReference>
<dbReference type="InterPro" id="IPR016151">
    <property type="entry name" value="DNA_mismatch_repair_MutS_N"/>
</dbReference>
<name>A0ABS1E7M2_9GAMM</name>
<evidence type="ECO:0000256" key="5">
    <source>
        <dbReference type="ARBA" id="ARBA00022840"/>
    </source>
</evidence>
<organism evidence="14 15">
    <name type="scientific">Halorhodospira neutriphila</name>
    <dbReference type="NCBI Taxonomy" id="168379"/>
    <lineage>
        <taxon>Bacteria</taxon>
        <taxon>Pseudomonadati</taxon>
        <taxon>Pseudomonadota</taxon>
        <taxon>Gammaproteobacteria</taxon>
        <taxon>Chromatiales</taxon>
        <taxon>Ectothiorhodospiraceae</taxon>
        <taxon>Halorhodospira</taxon>
    </lineage>
</organism>
<feature type="region of interest" description="Disordered" evidence="12">
    <location>
        <begin position="806"/>
        <end position="856"/>
    </location>
</feature>
<evidence type="ECO:0000259" key="13">
    <source>
        <dbReference type="PROSITE" id="PS00486"/>
    </source>
</evidence>
<evidence type="ECO:0000256" key="6">
    <source>
        <dbReference type="ARBA" id="ARBA00023125"/>
    </source>
</evidence>
<feature type="domain" description="DNA mismatch repair proteins mutS family" evidence="13">
    <location>
        <begin position="698"/>
        <end position="714"/>
    </location>
</feature>
<dbReference type="InterPro" id="IPR017261">
    <property type="entry name" value="DNA_mismatch_repair_MutS/MSH"/>
</dbReference>
<keyword evidence="5 9" id="KW-0067">ATP-binding</keyword>
<dbReference type="SUPFAM" id="SSF52540">
    <property type="entry name" value="P-loop containing nucleoside triphosphate hydrolases"/>
    <property type="match status" value="1"/>
</dbReference>
<dbReference type="Gene3D" id="3.30.420.110">
    <property type="entry name" value="MutS, connector domain"/>
    <property type="match status" value="1"/>
</dbReference>
<gene>
    <name evidence="9 14" type="primary">mutS</name>
    <name evidence="14" type="ORF">CKO13_10970</name>
</gene>
<dbReference type="NCBIfam" id="NF003810">
    <property type="entry name" value="PRK05399.1"/>
    <property type="match status" value="1"/>
</dbReference>
<dbReference type="EMBL" id="NRSH01000169">
    <property type="protein sequence ID" value="MBK1727523.1"/>
    <property type="molecule type" value="Genomic_DNA"/>
</dbReference>
<dbReference type="SMART" id="SM00533">
    <property type="entry name" value="MUTSd"/>
    <property type="match status" value="1"/>
</dbReference>
<dbReference type="InterPro" id="IPR007860">
    <property type="entry name" value="DNA_mmatch_repair_MutS_con_dom"/>
</dbReference>
<dbReference type="NCBIfam" id="TIGR01070">
    <property type="entry name" value="mutS1"/>
    <property type="match status" value="1"/>
</dbReference>
<dbReference type="Proteomes" id="UP000738126">
    <property type="component" value="Unassembled WGS sequence"/>
</dbReference>
<dbReference type="InterPro" id="IPR007695">
    <property type="entry name" value="DNA_mismatch_repair_MutS-lik_N"/>
</dbReference>
<dbReference type="InterPro" id="IPR007861">
    <property type="entry name" value="DNA_mismatch_repair_MutS_clamp"/>
</dbReference>
<feature type="binding site" evidence="9">
    <location>
        <begin position="624"/>
        <end position="631"/>
    </location>
    <ligand>
        <name>ATP</name>
        <dbReference type="ChEBI" id="CHEBI:30616"/>
    </ligand>
</feature>
<keyword evidence="11" id="KW-0175">Coiled coil</keyword>
<dbReference type="PROSITE" id="PS00486">
    <property type="entry name" value="DNA_MISMATCH_REPAIR_2"/>
    <property type="match status" value="1"/>
</dbReference>
<proteinExistence type="inferred from homology"/>
<evidence type="ECO:0000256" key="12">
    <source>
        <dbReference type="SAM" id="MobiDB-lite"/>
    </source>
</evidence>
<dbReference type="RefSeq" id="WP_200260975.1">
    <property type="nucleotide sequence ID" value="NZ_NRSH01000169.1"/>
</dbReference>
<reference evidence="14 15" key="1">
    <citation type="journal article" date="2020" name="Microorganisms">
        <title>Osmotic Adaptation and Compatible Solute Biosynthesis of Phototrophic Bacteria as Revealed from Genome Analyses.</title>
        <authorList>
            <person name="Imhoff J.F."/>
            <person name="Rahn T."/>
            <person name="Kunzel S."/>
            <person name="Keller A."/>
            <person name="Neulinger S.C."/>
        </authorList>
    </citation>
    <scope>NUCLEOTIDE SEQUENCE [LARGE SCALE GENOMIC DNA]</scope>
    <source>
        <strain evidence="14 15">DSM 15116</strain>
    </source>
</reference>
<evidence type="ECO:0000313" key="14">
    <source>
        <dbReference type="EMBL" id="MBK1727523.1"/>
    </source>
</evidence>
<keyword evidence="15" id="KW-1185">Reference proteome</keyword>
<dbReference type="InterPro" id="IPR005748">
    <property type="entry name" value="DNA_mismatch_repair_MutS"/>
</dbReference>
<dbReference type="SUPFAM" id="SSF48334">
    <property type="entry name" value="DNA repair protein MutS, domain III"/>
    <property type="match status" value="1"/>
</dbReference>
<dbReference type="InterPro" id="IPR000432">
    <property type="entry name" value="DNA_mismatch_repair_MutS_C"/>
</dbReference>
<dbReference type="InterPro" id="IPR036187">
    <property type="entry name" value="DNA_mismatch_repair_MutS_sf"/>
</dbReference>
<sequence length="872" mass="94245">MAEPSTEAPSAAAEPSSAHTPMMRQFLRIKAEYPQTLLFYRMGDFYELFYEDAQRAAKLLDITLTTRGESAGAPIPMAGVPVQSVESYLARLVRLGESVAICEQIGDPNTAKGPVERQVVRVVTPGTLTEDALLDERSANLLAALAPAEGGGFGLAALELSSGRFTVLEVPDADELAAELERLRPAELILPDDDATPAPETGSVVHRRAPWHFEPESARRLLLRQLGTHDLSGFGAEGLAAPVAAAGGLLQYVAETQRAALPHVSGLSVESRDEAITIDAASRRNLEIERNLAGGAAHTLAAVIDTSVTAMGGRLLRRWLQRPLRRREVIAARHAAVDTLAGGPYLDLREALDGCADVERILARVALGSARPRDLTGLRDALERLPALQRLLADTGAARLAELAGALGEHPETAELLRRAVIDAPPATVRDGGVIADGYDAELDELRSLSRNADEHLAEIETREREASGIPTLKVGFNRVHGYYIEVSRSYADAVPVHFSRRQTLKAAERYITPELKRFEEQVLSARERALAREKALYEQLVADLAAELAPLQASAAALAELDALAAFAERARTLDYVRPELSDKPGLRIDAGRHPVVERAMDEPFVPNDVRLSDRRRMLLITGPNMGGKSTYMRQTALIALLAYAGAFVPAERAALGPIDRIFTRIGAADDLASGRSTFMVEMTETANILHNATAESLVLMDEIGRGTSTFDGLALAWATAERLARRIRAFTLFATHYFEMTALEQAHTGVANVHLEAAEHGERIVFLHAVREGPASQSYGLQVAALAGVPREVLQAAREKLSSLEAGASPEPASAQLPLFEAPPAGPAPEPEPAPPDPIREAVDNLDPDGLTPRQALETLYWLQERSRQE</sequence>
<keyword evidence="4 9" id="KW-0227">DNA damage</keyword>
<dbReference type="InterPro" id="IPR027417">
    <property type="entry name" value="P-loop_NTPase"/>
</dbReference>
<evidence type="ECO:0000313" key="15">
    <source>
        <dbReference type="Proteomes" id="UP000738126"/>
    </source>
</evidence>
<evidence type="ECO:0000256" key="4">
    <source>
        <dbReference type="ARBA" id="ARBA00022763"/>
    </source>
</evidence>
<evidence type="ECO:0000256" key="9">
    <source>
        <dbReference type="HAMAP-Rule" id="MF_00096"/>
    </source>
</evidence>
<dbReference type="Pfam" id="PF05190">
    <property type="entry name" value="MutS_IV"/>
    <property type="match status" value="1"/>
</dbReference>
<accession>A0ABS1E7M2</accession>
<dbReference type="SUPFAM" id="SSF53150">
    <property type="entry name" value="DNA repair protein MutS, domain II"/>
    <property type="match status" value="1"/>
</dbReference>
<evidence type="ECO:0000256" key="3">
    <source>
        <dbReference type="ARBA" id="ARBA00022741"/>
    </source>
</evidence>
<dbReference type="SUPFAM" id="SSF55271">
    <property type="entry name" value="DNA repair protein MutS, domain I"/>
    <property type="match status" value="1"/>
</dbReference>
<evidence type="ECO:0000256" key="10">
    <source>
        <dbReference type="RuleBase" id="RU003756"/>
    </source>
</evidence>
<evidence type="ECO:0000256" key="7">
    <source>
        <dbReference type="ARBA" id="ARBA00023204"/>
    </source>
</evidence>
<evidence type="ECO:0000256" key="2">
    <source>
        <dbReference type="ARBA" id="ARBA00021982"/>
    </source>
</evidence>
<feature type="compositionally biased region" description="Pro residues" evidence="12">
    <location>
        <begin position="826"/>
        <end position="839"/>
    </location>
</feature>
<dbReference type="Pfam" id="PF05188">
    <property type="entry name" value="MutS_II"/>
    <property type="match status" value="1"/>
</dbReference>
<dbReference type="Pfam" id="PF05192">
    <property type="entry name" value="MutS_III"/>
    <property type="match status" value="1"/>
</dbReference>
<dbReference type="Gene3D" id="3.40.1170.10">
    <property type="entry name" value="DNA repair protein MutS, domain I"/>
    <property type="match status" value="1"/>
</dbReference>
<dbReference type="Gene3D" id="3.40.50.300">
    <property type="entry name" value="P-loop containing nucleotide triphosphate hydrolases"/>
    <property type="match status" value="1"/>
</dbReference>
<dbReference type="InterPro" id="IPR007696">
    <property type="entry name" value="DNA_mismatch_repair_MutS_core"/>
</dbReference>
<dbReference type="CDD" id="cd03284">
    <property type="entry name" value="ABC_MutS1"/>
    <property type="match status" value="1"/>
</dbReference>
<protein>
    <recommendedName>
        <fullName evidence="2 9">DNA mismatch repair protein MutS</fullName>
    </recommendedName>
</protein>
<dbReference type="Gene3D" id="1.10.1420.10">
    <property type="match status" value="2"/>
</dbReference>
<evidence type="ECO:0000256" key="11">
    <source>
        <dbReference type="SAM" id="Coils"/>
    </source>
</evidence>
<comment type="caution">
    <text evidence="14">The sequence shown here is derived from an EMBL/GenBank/DDBJ whole genome shotgun (WGS) entry which is preliminary data.</text>
</comment>
<keyword evidence="7 9" id="KW-0234">DNA repair</keyword>
<comment type="function">
    <text evidence="8 9">This protein is involved in the repair of mismatches in DNA. It is possible that it carries out the mismatch recognition step. This protein has a weak ATPase activity.</text>
</comment>
<evidence type="ECO:0000256" key="8">
    <source>
        <dbReference type="ARBA" id="ARBA00024647"/>
    </source>
</evidence>
<dbReference type="InterPro" id="IPR045076">
    <property type="entry name" value="MutS"/>
</dbReference>
<dbReference type="PANTHER" id="PTHR11361">
    <property type="entry name" value="DNA MISMATCH REPAIR PROTEIN MUTS FAMILY MEMBER"/>
    <property type="match status" value="1"/>
</dbReference>
<dbReference type="Pfam" id="PF00488">
    <property type="entry name" value="MutS_V"/>
    <property type="match status" value="1"/>
</dbReference>
<dbReference type="PANTHER" id="PTHR11361:SF34">
    <property type="entry name" value="DNA MISMATCH REPAIR PROTEIN MSH1, MITOCHONDRIAL"/>
    <property type="match status" value="1"/>
</dbReference>
<dbReference type="HAMAP" id="MF_00096">
    <property type="entry name" value="MutS"/>
    <property type="match status" value="1"/>
</dbReference>